<evidence type="ECO:0000313" key="4">
    <source>
        <dbReference type="EMBL" id="ROJ19155.1"/>
    </source>
</evidence>
<dbReference type="InterPro" id="IPR050413">
    <property type="entry name" value="TCR_beta_variable"/>
</dbReference>
<comment type="caution">
    <text evidence="4">The sequence shown here is derived from an EMBL/GenBank/DDBJ whole genome shotgun (WGS) entry which is preliminary data.</text>
</comment>
<keyword evidence="1" id="KW-0732">Signal</keyword>
<sequence>MNILYTYSDLERHAGISNSQDVHQNETDRIKFPGQSEELHCSHSSSSYNAMLWYKQTRGKGLELIGYLVMSSGTVEDKFKDKANLEGNANKNSVLKLKDLSSDDSAVYFCAASIHSAVGSLPSQQKPWCINMQLQ</sequence>
<keyword evidence="5" id="KW-1185">Reference proteome</keyword>
<dbReference type="OrthoDB" id="8947657at2759"/>
<organism evidence="4 5">
    <name type="scientific">Anabarilius grahami</name>
    <name type="common">Kanglang fish</name>
    <name type="synonym">Barilius grahami</name>
    <dbReference type="NCBI Taxonomy" id="495550"/>
    <lineage>
        <taxon>Eukaryota</taxon>
        <taxon>Metazoa</taxon>
        <taxon>Chordata</taxon>
        <taxon>Craniata</taxon>
        <taxon>Vertebrata</taxon>
        <taxon>Euteleostomi</taxon>
        <taxon>Actinopterygii</taxon>
        <taxon>Neopterygii</taxon>
        <taxon>Teleostei</taxon>
        <taxon>Ostariophysi</taxon>
        <taxon>Cypriniformes</taxon>
        <taxon>Xenocyprididae</taxon>
        <taxon>Xenocypridinae</taxon>
        <taxon>Xenocypridinae incertae sedis</taxon>
        <taxon>Anabarilius</taxon>
    </lineage>
</organism>
<evidence type="ECO:0000313" key="5">
    <source>
        <dbReference type="Proteomes" id="UP000281406"/>
    </source>
</evidence>
<gene>
    <name evidence="4" type="ORF">DPX16_14422</name>
</gene>
<dbReference type="Gene3D" id="2.60.40.10">
    <property type="entry name" value="Immunoglobulins"/>
    <property type="match status" value="1"/>
</dbReference>
<dbReference type="SUPFAM" id="SSF48726">
    <property type="entry name" value="Immunoglobulin"/>
    <property type="match status" value="1"/>
</dbReference>
<name>A0A3N0XQ98_ANAGA</name>
<keyword evidence="2" id="KW-0391">Immunity</keyword>
<dbReference type="InterPro" id="IPR007110">
    <property type="entry name" value="Ig-like_dom"/>
</dbReference>
<feature type="domain" description="Ig-like" evidence="3">
    <location>
        <begin position="34"/>
        <end position="113"/>
    </location>
</feature>
<dbReference type="SMART" id="SM00406">
    <property type="entry name" value="IGv"/>
    <property type="match status" value="1"/>
</dbReference>
<proteinExistence type="predicted"/>
<dbReference type="PANTHER" id="PTHR23268">
    <property type="entry name" value="T-CELL RECEPTOR BETA CHAIN"/>
    <property type="match status" value="1"/>
</dbReference>
<protein>
    <submittedName>
        <fullName evidence="4">Ig heavy chain V region 108A</fullName>
    </submittedName>
</protein>
<dbReference type="Pfam" id="PF07686">
    <property type="entry name" value="V-set"/>
    <property type="match status" value="1"/>
</dbReference>
<dbReference type="InterPro" id="IPR036179">
    <property type="entry name" value="Ig-like_dom_sf"/>
</dbReference>
<dbReference type="InterPro" id="IPR013783">
    <property type="entry name" value="Ig-like_fold"/>
</dbReference>
<dbReference type="GO" id="GO:0005886">
    <property type="term" value="C:plasma membrane"/>
    <property type="evidence" value="ECO:0007669"/>
    <property type="project" value="TreeGrafter"/>
</dbReference>
<reference evidence="4 5" key="1">
    <citation type="submission" date="2018-10" db="EMBL/GenBank/DDBJ databases">
        <title>Genome assembly for a Yunnan-Guizhou Plateau 3E fish, Anabarilius grahami (Regan), and its evolutionary and genetic applications.</title>
        <authorList>
            <person name="Jiang W."/>
        </authorList>
    </citation>
    <scope>NUCLEOTIDE SEQUENCE [LARGE SCALE GENOMIC DNA]</scope>
    <source>
        <strain evidence="4">AG-KIZ</strain>
        <tissue evidence="4">Muscle</tissue>
    </source>
</reference>
<dbReference type="GO" id="GO:0007166">
    <property type="term" value="P:cell surface receptor signaling pathway"/>
    <property type="evidence" value="ECO:0007669"/>
    <property type="project" value="TreeGrafter"/>
</dbReference>
<accession>A0A3N0XQ98</accession>
<evidence type="ECO:0000256" key="2">
    <source>
        <dbReference type="ARBA" id="ARBA00022859"/>
    </source>
</evidence>
<dbReference type="GO" id="GO:0002376">
    <property type="term" value="P:immune system process"/>
    <property type="evidence" value="ECO:0007669"/>
    <property type="project" value="UniProtKB-KW"/>
</dbReference>
<dbReference type="PROSITE" id="PS50835">
    <property type="entry name" value="IG_LIKE"/>
    <property type="match status" value="1"/>
</dbReference>
<evidence type="ECO:0000256" key="1">
    <source>
        <dbReference type="ARBA" id="ARBA00022729"/>
    </source>
</evidence>
<dbReference type="Proteomes" id="UP000281406">
    <property type="component" value="Unassembled WGS sequence"/>
</dbReference>
<dbReference type="AlphaFoldDB" id="A0A3N0XQ98"/>
<evidence type="ECO:0000259" key="3">
    <source>
        <dbReference type="PROSITE" id="PS50835"/>
    </source>
</evidence>
<dbReference type="InterPro" id="IPR013106">
    <property type="entry name" value="Ig_V-set"/>
</dbReference>
<dbReference type="EMBL" id="RJVU01064075">
    <property type="protein sequence ID" value="ROJ19155.1"/>
    <property type="molecule type" value="Genomic_DNA"/>
</dbReference>